<keyword evidence="1" id="KW-0812">Transmembrane</keyword>
<sequence length="139" mass="15500">MSVNYYLLAFLTAWLTSGGVVKYLSLRSASKTFGSACPHAGVIWLHPFRVLTIVVAQWFPFKHQLGHYYAGFSFYLRHGSTCIGSVLLSGSHPTLWLADAHAMKTVTSEPGLFQKDMEAYKALDIYGKSGVYTRNENET</sequence>
<evidence type="ECO:0000313" key="3">
    <source>
        <dbReference type="Proteomes" id="UP000620124"/>
    </source>
</evidence>
<dbReference type="AlphaFoldDB" id="A0A8H6YI44"/>
<protein>
    <submittedName>
        <fullName evidence="2">Cytochrome P450</fullName>
    </submittedName>
</protein>
<dbReference type="EMBL" id="JACAZI010000005">
    <property type="protein sequence ID" value="KAF7360203.1"/>
    <property type="molecule type" value="Genomic_DNA"/>
</dbReference>
<keyword evidence="1" id="KW-0472">Membrane</keyword>
<feature type="transmembrane region" description="Helical" evidence="1">
    <location>
        <begin position="6"/>
        <end position="24"/>
    </location>
</feature>
<evidence type="ECO:0000313" key="2">
    <source>
        <dbReference type="EMBL" id="KAF7360203.1"/>
    </source>
</evidence>
<comment type="caution">
    <text evidence="2">The sequence shown here is derived from an EMBL/GenBank/DDBJ whole genome shotgun (WGS) entry which is preliminary data.</text>
</comment>
<gene>
    <name evidence="2" type="ORF">MVEN_00749000</name>
</gene>
<organism evidence="2 3">
    <name type="scientific">Mycena venus</name>
    <dbReference type="NCBI Taxonomy" id="2733690"/>
    <lineage>
        <taxon>Eukaryota</taxon>
        <taxon>Fungi</taxon>
        <taxon>Dikarya</taxon>
        <taxon>Basidiomycota</taxon>
        <taxon>Agaricomycotina</taxon>
        <taxon>Agaricomycetes</taxon>
        <taxon>Agaricomycetidae</taxon>
        <taxon>Agaricales</taxon>
        <taxon>Marasmiineae</taxon>
        <taxon>Mycenaceae</taxon>
        <taxon>Mycena</taxon>
    </lineage>
</organism>
<proteinExistence type="predicted"/>
<reference evidence="2" key="1">
    <citation type="submission" date="2020-05" db="EMBL/GenBank/DDBJ databases">
        <title>Mycena genomes resolve the evolution of fungal bioluminescence.</title>
        <authorList>
            <person name="Tsai I.J."/>
        </authorList>
    </citation>
    <scope>NUCLEOTIDE SEQUENCE</scope>
    <source>
        <strain evidence="2">CCC161011</strain>
    </source>
</reference>
<accession>A0A8H6YI44</accession>
<dbReference type="OrthoDB" id="3001233at2759"/>
<keyword evidence="3" id="KW-1185">Reference proteome</keyword>
<name>A0A8H6YI44_9AGAR</name>
<keyword evidence="1" id="KW-1133">Transmembrane helix</keyword>
<evidence type="ECO:0000256" key="1">
    <source>
        <dbReference type="SAM" id="Phobius"/>
    </source>
</evidence>
<dbReference type="Proteomes" id="UP000620124">
    <property type="component" value="Unassembled WGS sequence"/>
</dbReference>